<keyword evidence="1" id="KW-0175">Coiled coil</keyword>
<sequence>METDIKKLWVALDERIKKVDDRVKRVDDKVDGVDIHAAQMASRIDELEKEREALRDDVSYLQSQSMINNHQCSGRQRFK</sequence>
<evidence type="ECO:0000313" key="3">
    <source>
        <dbReference type="Proteomes" id="UP000828390"/>
    </source>
</evidence>
<dbReference type="AlphaFoldDB" id="A0A9D4GFE2"/>
<gene>
    <name evidence="2" type="ORF">DPMN_141448</name>
</gene>
<dbReference type="Gene3D" id="1.20.5.170">
    <property type="match status" value="1"/>
</dbReference>
<accession>A0A9D4GFE2</accession>
<evidence type="ECO:0000313" key="2">
    <source>
        <dbReference type="EMBL" id="KAH3813002.1"/>
    </source>
</evidence>
<organism evidence="2 3">
    <name type="scientific">Dreissena polymorpha</name>
    <name type="common">Zebra mussel</name>
    <name type="synonym">Mytilus polymorpha</name>
    <dbReference type="NCBI Taxonomy" id="45954"/>
    <lineage>
        <taxon>Eukaryota</taxon>
        <taxon>Metazoa</taxon>
        <taxon>Spiralia</taxon>
        <taxon>Lophotrochozoa</taxon>
        <taxon>Mollusca</taxon>
        <taxon>Bivalvia</taxon>
        <taxon>Autobranchia</taxon>
        <taxon>Heteroconchia</taxon>
        <taxon>Euheterodonta</taxon>
        <taxon>Imparidentia</taxon>
        <taxon>Neoheterodontei</taxon>
        <taxon>Myida</taxon>
        <taxon>Dreissenoidea</taxon>
        <taxon>Dreissenidae</taxon>
        <taxon>Dreissena</taxon>
    </lineage>
</organism>
<comment type="caution">
    <text evidence="2">The sequence shown here is derived from an EMBL/GenBank/DDBJ whole genome shotgun (WGS) entry which is preliminary data.</text>
</comment>
<keyword evidence="3" id="KW-1185">Reference proteome</keyword>
<dbReference type="Proteomes" id="UP000828390">
    <property type="component" value="Unassembled WGS sequence"/>
</dbReference>
<protein>
    <submittedName>
        <fullName evidence="2">Uncharacterized protein</fullName>
    </submittedName>
</protein>
<name>A0A9D4GFE2_DREPO</name>
<reference evidence="2" key="1">
    <citation type="journal article" date="2019" name="bioRxiv">
        <title>The Genome of the Zebra Mussel, Dreissena polymorpha: A Resource for Invasive Species Research.</title>
        <authorList>
            <person name="McCartney M.A."/>
            <person name="Auch B."/>
            <person name="Kono T."/>
            <person name="Mallez S."/>
            <person name="Zhang Y."/>
            <person name="Obille A."/>
            <person name="Becker A."/>
            <person name="Abrahante J.E."/>
            <person name="Garbe J."/>
            <person name="Badalamenti J.P."/>
            <person name="Herman A."/>
            <person name="Mangelson H."/>
            <person name="Liachko I."/>
            <person name="Sullivan S."/>
            <person name="Sone E.D."/>
            <person name="Koren S."/>
            <person name="Silverstein K.A.T."/>
            <person name="Beckman K.B."/>
            <person name="Gohl D.M."/>
        </authorList>
    </citation>
    <scope>NUCLEOTIDE SEQUENCE</scope>
    <source>
        <strain evidence="2">Duluth1</strain>
        <tissue evidence="2">Whole animal</tissue>
    </source>
</reference>
<feature type="coiled-coil region" evidence="1">
    <location>
        <begin position="37"/>
        <end position="64"/>
    </location>
</feature>
<evidence type="ECO:0000256" key="1">
    <source>
        <dbReference type="SAM" id="Coils"/>
    </source>
</evidence>
<dbReference type="EMBL" id="JAIWYP010000006">
    <property type="protein sequence ID" value="KAH3813002.1"/>
    <property type="molecule type" value="Genomic_DNA"/>
</dbReference>
<proteinExistence type="predicted"/>
<reference evidence="2" key="2">
    <citation type="submission" date="2020-11" db="EMBL/GenBank/DDBJ databases">
        <authorList>
            <person name="McCartney M.A."/>
            <person name="Auch B."/>
            <person name="Kono T."/>
            <person name="Mallez S."/>
            <person name="Becker A."/>
            <person name="Gohl D.M."/>
            <person name="Silverstein K.A.T."/>
            <person name="Koren S."/>
            <person name="Bechman K.B."/>
            <person name="Herman A."/>
            <person name="Abrahante J.E."/>
            <person name="Garbe J."/>
        </authorList>
    </citation>
    <scope>NUCLEOTIDE SEQUENCE</scope>
    <source>
        <strain evidence="2">Duluth1</strain>
        <tissue evidence="2">Whole animal</tissue>
    </source>
</reference>